<keyword evidence="3" id="KW-1185">Reference proteome</keyword>
<feature type="transmembrane region" description="Helical" evidence="1">
    <location>
        <begin position="6"/>
        <end position="22"/>
    </location>
</feature>
<name>A0A3L9MIV7_9FLAO</name>
<keyword evidence="1" id="KW-1133">Transmembrane helix</keyword>
<organism evidence="2 3">
    <name type="scientific">Faecalibacter macacae</name>
    <dbReference type="NCBI Taxonomy" id="1859289"/>
    <lineage>
        <taxon>Bacteria</taxon>
        <taxon>Pseudomonadati</taxon>
        <taxon>Bacteroidota</taxon>
        <taxon>Flavobacteriia</taxon>
        <taxon>Flavobacteriales</taxon>
        <taxon>Weeksellaceae</taxon>
        <taxon>Faecalibacter</taxon>
    </lineage>
</organism>
<dbReference type="EMBL" id="RDOJ01000001">
    <property type="protein sequence ID" value="RLZ12788.1"/>
    <property type="molecule type" value="Genomic_DNA"/>
</dbReference>
<accession>A0A3L9MIV7</accession>
<evidence type="ECO:0000313" key="2">
    <source>
        <dbReference type="EMBL" id="RLZ12788.1"/>
    </source>
</evidence>
<gene>
    <name evidence="2" type="ORF">EAH69_01135</name>
</gene>
<dbReference type="Proteomes" id="UP000275348">
    <property type="component" value="Unassembled WGS sequence"/>
</dbReference>
<keyword evidence="1" id="KW-0472">Membrane</keyword>
<keyword evidence="1" id="KW-0812">Transmembrane</keyword>
<evidence type="ECO:0000313" key="3">
    <source>
        <dbReference type="Proteomes" id="UP000275348"/>
    </source>
</evidence>
<evidence type="ECO:0000256" key="1">
    <source>
        <dbReference type="SAM" id="Phobius"/>
    </source>
</evidence>
<protein>
    <recommendedName>
        <fullName evidence="4">DUF4834 family protein</fullName>
    </recommendedName>
</protein>
<dbReference type="AlphaFoldDB" id="A0A3L9MIV7"/>
<reference evidence="2 3" key="1">
    <citation type="submission" date="2018-10" db="EMBL/GenBank/DDBJ databases">
        <authorList>
            <person name="Chen X."/>
        </authorList>
    </citation>
    <scope>NUCLEOTIDE SEQUENCE [LARGE SCALE GENOMIC DNA]</scope>
    <source>
        <strain evidence="2 3">YIM 102668</strain>
    </source>
</reference>
<proteinExistence type="predicted"/>
<comment type="caution">
    <text evidence="2">The sequence shown here is derived from an EMBL/GenBank/DDBJ whole genome shotgun (WGS) entry which is preliminary data.</text>
</comment>
<sequence length="88" mass="10409">MKTIIWILILGIIFLFVFRFVRKILMIKKAFKDAINQSQQFGGQYQQNNTYDTGNTNQRNSNTPIEQSKYNIEAETVDFEIIEEKNEK</sequence>
<evidence type="ECO:0008006" key="4">
    <source>
        <dbReference type="Google" id="ProtNLM"/>
    </source>
</evidence>
<dbReference type="RefSeq" id="WP_121933364.1">
    <property type="nucleotide sequence ID" value="NZ_RDOJ01000001.1"/>
</dbReference>